<feature type="compositionally biased region" description="Basic and acidic residues" evidence="1">
    <location>
        <begin position="23"/>
        <end position="45"/>
    </location>
</feature>
<feature type="compositionally biased region" description="Basic and acidic residues" evidence="1">
    <location>
        <begin position="82"/>
        <end position="117"/>
    </location>
</feature>
<organism evidence="2 3">
    <name type="scientific">Pleurodeles waltl</name>
    <name type="common">Iberian ribbed newt</name>
    <dbReference type="NCBI Taxonomy" id="8319"/>
    <lineage>
        <taxon>Eukaryota</taxon>
        <taxon>Metazoa</taxon>
        <taxon>Chordata</taxon>
        <taxon>Craniata</taxon>
        <taxon>Vertebrata</taxon>
        <taxon>Euteleostomi</taxon>
        <taxon>Amphibia</taxon>
        <taxon>Batrachia</taxon>
        <taxon>Caudata</taxon>
        <taxon>Salamandroidea</taxon>
        <taxon>Salamandridae</taxon>
        <taxon>Pleurodelinae</taxon>
        <taxon>Pleurodeles</taxon>
    </lineage>
</organism>
<evidence type="ECO:0000256" key="1">
    <source>
        <dbReference type="SAM" id="MobiDB-lite"/>
    </source>
</evidence>
<evidence type="ECO:0000313" key="2">
    <source>
        <dbReference type="EMBL" id="KAJ1218457.1"/>
    </source>
</evidence>
<feature type="region of interest" description="Disordered" evidence="1">
    <location>
        <begin position="1"/>
        <end position="124"/>
    </location>
</feature>
<dbReference type="Proteomes" id="UP001066276">
    <property type="component" value="Chromosome 1_1"/>
</dbReference>
<dbReference type="EMBL" id="JANPWB010000001">
    <property type="protein sequence ID" value="KAJ1218457.1"/>
    <property type="molecule type" value="Genomic_DNA"/>
</dbReference>
<name>A0AAV7WZL3_PLEWA</name>
<protein>
    <submittedName>
        <fullName evidence="2">Uncharacterized protein</fullName>
    </submittedName>
</protein>
<proteinExistence type="predicted"/>
<keyword evidence="3" id="KW-1185">Reference proteome</keyword>
<feature type="compositionally biased region" description="Basic and acidic residues" evidence="1">
    <location>
        <begin position="55"/>
        <end position="75"/>
    </location>
</feature>
<reference evidence="2" key="1">
    <citation type="journal article" date="2022" name="bioRxiv">
        <title>Sequencing and chromosome-scale assembly of the giantPleurodeles waltlgenome.</title>
        <authorList>
            <person name="Brown T."/>
            <person name="Elewa A."/>
            <person name="Iarovenko S."/>
            <person name="Subramanian E."/>
            <person name="Araus A.J."/>
            <person name="Petzold A."/>
            <person name="Susuki M."/>
            <person name="Suzuki K.-i.T."/>
            <person name="Hayashi T."/>
            <person name="Toyoda A."/>
            <person name="Oliveira C."/>
            <person name="Osipova E."/>
            <person name="Leigh N.D."/>
            <person name="Simon A."/>
            <person name="Yun M.H."/>
        </authorList>
    </citation>
    <scope>NUCLEOTIDE SEQUENCE</scope>
    <source>
        <strain evidence="2">20211129_DDA</strain>
        <tissue evidence="2">Liver</tissue>
    </source>
</reference>
<sequence length="143" mass="16231">MKATIAGKTANNFAKTCPGGTSVDRDPPTPEYFGGREVKNVREDAERTEEGEEKEDVKQNEDKEAGEEARKKADRQEEEEMEKSNDGEEQREKARTKGDAVPEAETDREQHREEPTSRRPCHVLGGTRLHKVWAYLSKRTPFG</sequence>
<gene>
    <name evidence="2" type="ORF">NDU88_006037</name>
</gene>
<dbReference type="AlphaFoldDB" id="A0AAV7WZL3"/>
<comment type="caution">
    <text evidence="2">The sequence shown here is derived from an EMBL/GenBank/DDBJ whole genome shotgun (WGS) entry which is preliminary data.</text>
</comment>
<accession>A0AAV7WZL3</accession>
<evidence type="ECO:0000313" key="3">
    <source>
        <dbReference type="Proteomes" id="UP001066276"/>
    </source>
</evidence>